<sequence>MKRFFVTTIALTALLSACSDEDVNNEVQQNTVKVDVAEAPPLDTNTAAVLETAEQQLLPQIASLLQLPEADILFTIDANTEGTIPAILTTLRVPATATIETPIIERIVTLLMTELSTIENTDMNEKNIYIMNTNGDVLH</sequence>
<organism evidence="1 2">
    <name type="scientific">Caryophanon tenue</name>
    <dbReference type="NCBI Taxonomy" id="33978"/>
    <lineage>
        <taxon>Bacteria</taxon>
        <taxon>Bacillati</taxon>
        <taxon>Bacillota</taxon>
        <taxon>Bacilli</taxon>
        <taxon>Bacillales</taxon>
        <taxon>Caryophanaceae</taxon>
        <taxon>Caryophanon</taxon>
    </lineage>
</organism>
<dbReference type="Proteomes" id="UP000093199">
    <property type="component" value="Unassembled WGS sequence"/>
</dbReference>
<protein>
    <submittedName>
        <fullName evidence="1">Uncharacterized protein</fullName>
    </submittedName>
</protein>
<evidence type="ECO:0000313" key="2">
    <source>
        <dbReference type="Proteomes" id="UP000093199"/>
    </source>
</evidence>
<dbReference type="RefSeq" id="WP_066547371.1">
    <property type="nucleotide sequence ID" value="NZ_MASJ01000039.1"/>
</dbReference>
<dbReference type="AlphaFoldDB" id="A0A1C0Y6S4"/>
<comment type="caution">
    <text evidence="1">The sequence shown here is derived from an EMBL/GenBank/DDBJ whole genome shotgun (WGS) entry which is preliminary data.</text>
</comment>
<name>A0A1C0Y6S4_9BACL</name>
<gene>
    <name evidence="1" type="ORF">A6M13_05440</name>
</gene>
<dbReference type="PROSITE" id="PS51257">
    <property type="entry name" value="PROKAR_LIPOPROTEIN"/>
    <property type="match status" value="1"/>
</dbReference>
<evidence type="ECO:0000313" key="1">
    <source>
        <dbReference type="EMBL" id="OCS82843.1"/>
    </source>
</evidence>
<accession>A0A1C0Y6S4</accession>
<proteinExistence type="predicted"/>
<dbReference type="EMBL" id="MASJ01000039">
    <property type="protein sequence ID" value="OCS82843.1"/>
    <property type="molecule type" value="Genomic_DNA"/>
</dbReference>
<keyword evidence="2" id="KW-1185">Reference proteome</keyword>
<dbReference type="STRING" id="33978.A6M13_05440"/>
<reference evidence="1 2" key="1">
    <citation type="submission" date="2016-07" db="EMBL/GenBank/DDBJ databases">
        <title>Caryophanon tenue genome sequencing.</title>
        <authorList>
            <person name="Verma A."/>
            <person name="Pal Y."/>
            <person name="Krishnamurthi S."/>
        </authorList>
    </citation>
    <scope>NUCLEOTIDE SEQUENCE [LARGE SCALE GENOMIC DNA]</scope>
    <source>
        <strain evidence="1 2">DSM 14152</strain>
    </source>
</reference>